<feature type="transmembrane region" description="Helical" evidence="8">
    <location>
        <begin position="105"/>
        <end position="127"/>
    </location>
</feature>
<dbReference type="InterPro" id="IPR036259">
    <property type="entry name" value="MFS_trans_sf"/>
</dbReference>
<evidence type="ECO:0000256" key="4">
    <source>
        <dbReference type="ARBA" id="ARBA00022475"/>
    </source>
</evidence>
<feature type="transmembrane region" description="Helical" evidence="8">
    <location>
        <begin position="232"/>
        <end position="252"/>
    </location>
</feature>
<evidence type="ECO:0000256" key="7">
    <source>
        <dbReference type="ARBA" id="ARBA00023136"/>
    </source>
</evidence>
<keyword evidence="5 8" id="KW-0812">Transmembrane</keyword>
<feature type="transmembrane region" description="Helical" evidence="8">
    <location>
        <begin position="309"/>
        <end position="326"/>
    </location>
</feature>
<comment type="caution">
    <text evidence="10">The sequence shown here is derived from an EMBL/GenBank/DDBJ whole genome shotgun (WGS) entry which is preliminary data.</text>
</comment>
<evidence type="ECO:0000313" key="10">
    <source>
        <dbReference type="EMBL" id="MEJ5975642.1"/>
    </source>
</evidence>
<dbReference type="InterPro" id="IPR004638">
    <property type="entry name" value="EmrB-like"/>
</dbReference>
<dbReference type="PANTHER" id="PTHR42718">
    <property type="entry name" value="MAJOR FACILITATOR SUPERFAMILY MULTIDRUG TRANSPORTER MFSC"/>
    <property type="match status" value="1"/>
</dbReference>
<evidence type="ECO:0000256" key="3">
    <source>
        <dbReference type="ARBA" id="ARBA00022448"/>
    </source>
</evidence>
<dbReference type="Gene3D" id="1.20.1720.10">
    <property type="entry name" value="Multidrug resistance protein D"/>
    <property type="match status" value="1"/>
</dbReference>
<evidence type="ECO:0000313" key="11">
    <source>
        <dbReference type="Proteomes" id="UP001361239"/>
    </source>
</evidence>
<dbReference type="NCBIfam" id="TIGR00711">
    <property type="entry name" value="efflux_EmrB"/>
    <property type="match status" value="1"/>
</dbReference>
<evidence type="ECO:0000256" key="8">
    <source>
        <dbReference type="SAM" id="Phobius"/>
    </source>
</evidence>
<feature type="transmembrane region" description="Helical" evidence="8">
    <location>
        <begin position="139"/>
        <end position="160"/>
    </location>
</feature>
<keyword evidence="3" id="KW-0813">Transport</keyword>
<dbReference type="SUPFAM" id="SSF103473">
    <property type="entry name" value="MFS general substrate transporter"/>
    <property type="match status" value="1"/>
</dbReference>
<comment type="subcellular location">
    <subcellularLocation>
        <location evidence="1">Cell membrane</location>
        <topology evidence="1">Multi-pass membrane protein</topology>
    </subcellularLocation>
</comment>
<accession>A0ABU8RRM7</accession>
<feature type="transmembrane region" description="Helical" evidence="8">
    <location>
        <begin position="12"/>
        <end position="35"/>
    </location>
</feature>
<name>A0ABU8RRM7_9SPHN</name>
<gene>
    <name evidence="10" type="ORF">WG901_03285</name>
</gene>
<keyword evidence="11" id="KW-1185">Reference proteome</keyword>
<dbReference type="RefSeq" id="WP_339585575.1">
    <property type="nucleotide sequence ID" value="NZ_JBBHJZ010000001.1"/>
</dbReference>
<dbReference type="CDD" id="cd17503">
    <property type="entry name" value="MFS_LmrB_MDR_like"/>
    <property type="match status" value="1"/>
</dbReference>
<feature type="transmembrane region" description="Helical" evidence="8">
    <location>
        <begin position="333"/>
        <end position="350"/>
    </location>
</feature>
<feature type="transmembrane region" description="Helical" evidence="8">
    <location>
        <begin position="199"/>
        <end position="217"/>
    </location>
</feature>
<feature type="transmembrane region" description="Helical" evidence="8">
    <location>
        <begin position="50"/>
        <end position="72"/>
    </location>
</feature>
<evidence type="ECO:0000256" key="5">
    <source>
        <dbReference type="ARBA" id="ARBA00022692"/>
    </source>
</evidence>
<organism evidence="10 11">
    <name type="scientific">Novosphingobium anseongense</name>
    <dbReference type="NCBI Taxonomy" id="3133436"/>
    <lineage>
        <taxon>Bacteria</taxon>
        <taxon>Pseudomonadati</taxon>
        <taxon>Pseudomonadota</taxon>
        <taxon>Alphaproteobacteria</taxon>
        <taxon>Sphingomonadales</taxon>
        <taxon>Sphingomonadaceae</taxon>
        <taxon>Novosphingobium</taxon>
    </lineage>
</organism>
<sequence>MATAYPDPTRRLLITLPAMLASTLVAVDITIANVALPHMQSALSASSDQIVWVLTSYLIAGAIATPLSGWLASRYGRKLVMVLSVAGFTIASALCGAAQDLTMIVVARALQGASGAALIPLSQAILLDINPPERLGKAMALFSLGSMAGPIIGPSLGGWLTDAMSWRWVFFINIPVGLLALLGMLAFMPESRSEKPMRFDIFGFLAVSTALTALQLMLDRGEQLDWFESPEIQIYAVIMAAAVYLSIIHLFTARDTFLRPELFRDRNFAVGSAVRALLGIVIFATVPLVVVMTQSLLGYSAFRTGMVGMPRALGTIVSTIVVARIIGKVDSRIILFFGLLSSAVSMLLYAKIDLYVDQDTLLYIGFVQGLSGGMVFLPLSVMVFATLSDKLRNEGAAMFALTGNLGNAIGISLLSRELVHDTAASRAYLVEGVRPDNPIVQYGMPDFDPGAADVLARLNAEIGRQASMVGNADVYAFVFYVSLAMMPLILFLRPPKHSAHQAPLPVME</sequence>
<evidence type="ECO:0000259" key="9">
    <source>
        <dbReference type="PROSITE" id="PS50850"/>
    </source>
</evidence>
<dbReference type="Pfam" id="PF07690">
    <property type="entry name" value="MFS_1"/>
    <property type="match status" value="1"/>
</dbReference>
<keyword evidence="4" id="KW-1003">Cell membrane</keyword>
<dbReference type="InterPro" id="IPR020846">
    <property type="entry name" value="MFS_dom"/>
</dbReference>
<feature type="transmembrane region" description="Helical" evidence="8">
    <location>
        <begin position="79"/>
        <end position="99"/>
    </location>
</feature>
<proteinExistence type="inferred from homology"/>
<keyword evidence="7 8" id="KW-0472">Membrane</keyword>
<evidence type="ECO:0000256" key="6">
    <source>
        <dbReference type="ARBA" id="ARBA00022989"/>
    </source>
</evidence>
<dbReference type="InterPro" id="IPR011701">
    <property type="entry name" value="MFS"/>
</dbReference>
<evidence type="ECO:0000256" key="2">
    <source>
        <dbReference type="ARBA" id="ARBA00008537"/>
    </source>
</evidence>
<dbReference type="EMBL" id="JBBHJZ010000001">
    <property type="protein sequence ID" value="MEJ5975642.1"/>
    <property type="molecule type" value="Genomic_DNA"/>
</dbReference>
<comment type="similarity">
    <text evidence="2">Belongs to the major facilitator superfamily. EmrB family.</text>
</comment>
<dbReference type="Proteomes" id="UP001361239">
    <property type="component" value="Unassembled WGS sequence"/>
</dbReference>
<dbReference type="Gene3D" id="1.20.1250.20">
    <property type="entry name" value="MFS general substrate transporter like domains"/>
    <property type="match status" value="1"/>
</dbReference>
<feature type="transmembrane region" description="Helical" evidence="8">
    <location>
        <begin position="362"/>
        <end position="384"/>
    </location>
</feature>
<feature type="domain" description="Major facilitator superfamily (MFS) profile" evidence="9">
    <location>
        <begin position="14"/>
        <end position="499"/>
    </location>
</feature>
<dbReference type="PROSITE" id="PS50850">
    <property type="entry name" value="MFS"/>
    <property type="match status" value="1"/>
</dbReference>
<feature type="transmembrane region" description="Helical" evidence="8">
    <location>
        <begin position="474"/>
        <end position="492"/>
    </location>
</feature>
<reference evidence="10 11" key="1">
    <citation type="submission" date="2024-03" db="EMBL/GenBank/DDBJ databases">
        <authorList>
            <person name="Jo J.-H."/>
        </authorList>
    </citation>
    <scope>NUCLEOTIDE SEQUENCE [LARGE SCALE GENOMIC DNA]</scope>
    <source>
        <strain evidence="10 11">PS1R-30</strain>
    </source>
</reference>
<feature type="transmembrane region" description="Helical" evidence="8">
    <location>
        <begin position="166"/>
        <end position="187"/>
    </location>
</feature>
<feature type="transmembrane region" description="Helical" evidence="8">
    <location>
        <begin position="273"/>
        <end position="297"/>
    </location>
</feature>
<protein>
    <submittedName>
        <fullName evidence="10">DHA2 family efflux MFS transporter permease subunit</fullName>
    </submittedName>
</protein>
<dbReference type="PANTHER" id="PTHR42718:SF9">
    <property type="entry name" value="MAJOR FACILITATOR SUPERFAMILY MULTIDRUG TRANSPORTER MFSC"/>
    <property type="match status" value="1"/>
</dbReference>
<keyword evidence="6 8" id="KW-1133">Transmembrane helix</keyword>
<evidence type="ECO:0000256" key="1">
    <source>
        <dbReference type="ARBA" id="ARBA00004651"/>
    </source>
</evidence>